<keyword evidence="1" id="KW-0472">Membrane</keyword>
<evidence type="ECO:0000313" key="3">
    <source>
        <dbReference type="Proteomes" id="UP000218979"/>
    </source>
</evidence>
<organism evidence="2 3">
    <name type="scientific">Pseudolactococcus chungangensis CAU 28 = DSM 22330</name>
    <dbReference type="NCBI Taxonomy" id="1122154"/>
    <lineage>
        <taxon>Bacteria</taxon>
        <taxon>Bacillati</taxon>
        <taxon>Bacillota</taxon>
        <taxon>Bacilli</taxon>
        <taxon>Lactobacillales</taxon>
        <taxon>Streptococcaceae</taxon>
        <taxon>Pseudolactococcus</taxon>
    </lineage>
</organism>
<keyword evidence="1" id="KW-0812">Transmembrane</keyword>
<dbReference type="Proteomes" id="UP000218979">
    <property type="component" value="Unassembled WGS sequence"/>
</dbReference>
<keyword evidence="1" id="KW-1133">Transmembrane helix</keyword>
<dbReference type="EMBL" id="JXJT01000037">
    <property type="protein sequence ID" value="PCR99703.1"/>
    <property type="molecule type" value="Genomic_DNA"/>
</dbReference>
<feature type="transmembrane region" description="Helical" evidence="1">
    <location>
        <begin position="58"/>
        <end position="74"/>
    </location>
</feature>
<accession>A0ABX4I661</accession>
<feature type="transmembrane region" description="Helical" evidence="1">
    <location>
        <begin position="12"/>
        <end position="28"/>
    </location>
</feature>
<feature type="transmembrane region" description="Helical" evidence="1">
    <location>
        <begin position="113"/>
        <end position="133"/>
    </location>
</feature>
<evidence type="ECO:0000256" key="1">
    <source>
        <dbReference type="SAM" id="Phobius"/>
    </source>
</evidence>
<proteinExistence type="predicted"/>
<evidence type="ECO:0000313" key="2">
    <source>
        <dbReference type="EMBL" id="PCR99703.1"/>
    </source>
</evidence>
<gene>
    <name evidence="2" type="ORF">RR45_GL001453</name>
</gene>
<protein>
    <submittedName>
        <fullName evidence="2">Uncharacterized protein</fullName>
    </submittedName>
</protein>
<sequence length="144" mass="16647">MVVWIGNNMKKSNFILILFAGSLFLPYIKYPSTESGFKFISYNIFQTFLSSPFTDNEPQVIILLSISILIYLYTKFIKRNYRDVGISIMLSSFVWASVIQISPSIIIEKNALFNFYGVGYWLVTILGISYFIMEFLENKIISTL</sequence>
<reference evidence="2 3" key="1">
    <citation type="submission" date="2014-12" db="EMBL/GenBank/DDBJ databases">
        <title>Draft genome sequences of 10 type strains of Lactococcus.</title>
        <authorList>
            <person name="Sun Z."/>
            <person name="Zhong Z."/>
            <person name="Liu W."/>
            <person name="Zhang W."/>
            <person name="Zhang H."/>
        </authorList>
    </citation>
    <scope>NUCLEOTIDE SEQUENCE [LARGE SCALE GENOMIC DNA]</scope>
    <source>
        <strain evidence="2 3">DSM 22330</strain>
    </source>
</reference>
<comment type="caution">
    <text evidence="2">The sequence shown here is derived from an EMBL/GenBank/DDBJ whole genome shotgun (WGS) entry which is preliminary data.</text>
</comment>
<name>A0ABX4I661_9LACT</name>
<feature type="transmembrane region" description="Helical" evidence="1">
    <location>
        <begin position="86"/>
        <end position="107"/>
    </location>
</feature>
<keyword evidence="3" id="KW-1185">Reference proteome</keyword>